<dbReference type="GO" id="GO:0005886">
    <property type="term" value="C:plasma membrane"/>
    <property type="evidence" value="ECO:0007669"/>
    <property type="project" value="UniProtKB-SubCell"/>
</dbReference>
<evidence type="ECO:0000313" key="8">
    <source>
        <dbReference type="EMBL" id="GFS06384.1"/>
    </source>
</evidence>
<keyword evidence="5 6" id="KW-0472">Membrane</keyword>
<dbReference type="Pfam" id="PF03553">
    <property type="entry name" value="Na_H_antiporter"/>
    <property type="match status" value="1"/>
</dbReference>
<accession>A0AAV4IBF4</accession>
<evidence type="ECO:0000256" key="4">
    <source>
        <dbReference type="ARBA" id="ARBA00022989"/>
    </source>
</evidence>
<feature type="transmembrane region" description="Helical" evidence="6">
    <location>
        <begin position="6"/>
        <end position="26"/>
    </location>
</feature>
<dbReference type="InterPro" id="IPR018461">
    <property type="entry name" value="Na/H_Antiport_NhaC-like_C"/>
</dbReference>
<evidence type="ECO:0000256" key="2">
    <source>
        <dbReference type="ARBA" id="ARBA00022475"/>
    </source>
</evidence>
<comment type="subcellular location">
    <subcellularLocation>
        <location evidence="1">Cell membrane</location>
        <topology evidence="1">Multi-pass membrane protein</topology>
    </subcellularLocation>
</comment>
<dbReference type="InterPro" id="IPR052576">
    <property type="entry name" value="AA_Transporter-Related"/>
</dbReference>
<feature type="transmembrane region" description="Helical" evidence="6">
    <location>
        <begin position="164"/>
        <end position="185"/>
    </location>
</feature>
<gene>
    <name evidence="8" type="ORF">ElyMa_004705800</name>
</gene>
<evidence type="ECO:0000256" key="6">
    <source>
        <dbReference type="SAM" id="Phobius"/>
    </source>
</evidence>
<feature type="transmembrane region" description="Helical" evidence="6">
    <location>
        <begin position="108"/>
        <end position="133"/>
    </location>
</feature>
<comment type="caution">
    <text evidence="8">The sequence shown here is derived from an EMBL/GenBank/DDBJ whole genome shotgun (WGS) entry which is preliminary data.</text>
</comment>
<keyword evidence="3 6" id="KW-0812">Transmembrane</keyword>
<feature type="transmembrane region" description="Helical" evidence="6">
    <location>
        <begin position="78"/>
        <end position="96"/>
    </location>
</feature>
<evidence type="ECO:0000256" key="3">
    <source>
        <dbReference type="ARBA" id="ARBA00022692"/>
    </source>
</evidence>
<keyword evidence="4 6" id="KW-1133">Transmembrane helix</keyword>
<dbReference type="EMBL" id="BMAT01009441">
    <property type="protein sequence ID" value="GFS06384.1"/>
    <property type="molecule type" value="Genomic_DNA"/>
</dbReference>
<feature type="transmembrane region" description="Helical" evidence="6">
    <location>
        <begin position="38"/>
        <end position="58"/>
    </location>
</feature>
<dbReference type="Proteomes" id="UP000762676">
    <property type="component" value="Unassembled WGS sequence"/>
</dbReference>
<sequence>IVFDSLIAGALLGFITLSFSGIFQWNEQDDIFTQGLRMMMQICVIITIASGFAGVLKATGHIDSLVQASAQAMGENQMLAAIVMLLVGLLITIGFGDSFASVPILAPIYIPLSISLGFSPMATITLLGASAALGDAGSPASTLTLGASAGLNADGQHDLIQDSIIPTFLHANLGMVLFAWLAAMIL</sequence>
<evidence type="ECO:0000256" key="1">
    <source>
        <dbReference type="ARBA" id="ARBA00004651"/>
    </source>
</evidence>
<dbReference type="AlphaFoldDB" id="A0AAV4IBF4"/>
<feature type="domain" description="Na+/H+ antiporter NhaC-like C-terminal" evidence="7">
    <location>
        <begin position="3"/>
        <end position="180"/>
    </location>
</feature>
<evidence type="ECO:0000256" key="5">
    <source>
        <dbReference type="ARBA" id="ARBA00023136"/>
    </source>
</evidence>
<feature type="non-terminal residue" evidence="8">
    <location>
        <position position="1"/>
    </location>
</feature>
<keyword evidence="2" id="KW-1003">Cell membrane</keyword>
<proteinExistence type="predicted"/>
<keyword evidence="9" id="KW-1185">Reference proteome</keyword>
<reference evidence="8 9" key="1">
    <citation type="journal article" date="2021" name="Elife">
        <title>Chloroplast acquisition without the gene transfer in kleptoplastic sea slugs, Plakobranchus ocellatus.</title>
        <authorList>
            <person name="Maeda T."/>
            <person name="Takahashi S."/>
            <person name="Yoshida T."/>
            <person name="Shimamura S."/>
            <person name="Takaki Y."/>
            <person name="Nagai Y."/>
            <person name="Toyoda A."/>
            <person name="Suzuki Y."/>
            <person name="Arimoto A."/>
            <person name="Ishii H."/>
            <person name="Satoh N."/>
            <person name="Nishiyama T."/>
            <person name="Hasebe M."/>
            <person name="Maruyama T."/>
            <person name="Minagawa J."/>
            <person name="Obokata J."/>
            <person name="Shigenobu S."/>
        </authorList>
    </citation>
    <scope>NUCLEOTIDE SEQUENCE [LARGE SCALE GENOMIC DNA]</scope>
</reference>
<dbReference type="PANTHER" id="PTHR37821:SF1">
    <property type="entry name" value="AMINO ACID TRANSPORTER YUIF-RELATED"/>
    <property type="match status" value="1"/>
</dbReference>
<evidence type="ECO:0000313" key="9">
    <source>
        <dbReference type="Proteomes" id="UP000762676"/>
    </source>
</evidence>
<name>A0AAV4IBF4_9GAST</name>
<protein>
    <submittedName>
        <fullName evidence="8">Sodium:proton antiporter</fullName>
    </submittedName>
</protein>
<dbReference type="PANTHER" id="PTHR37821">
    <property type="entry name" value="AMINO ACID TRANSPORTER YUIF-RELATED"/>
    <property type="match status" value="1"/>
</dbReference>
<evidence type="ECO:0000259" key="7">
    <source>
        <dbReference type="Pfam" id="PF03553"/>
    </source>
</evidence>
<organism evidence="8 9">
    <name type="scientific">Elysia marginata</name>
    <dbReference type="NCBI Taxonomy" id="1093978"/>
    <lineage>
        <taxon>Eukaryota</taxon>
        <taxon>Metazoa</taxon>
        <taxon>Spiralia</taxon>
        <taxon>Lophotrochozoa</taxon>
        <taxon>Mollusca</taxon>
        <taxon>Gastropoda</taxon>
        <taxon>Heterobranchia</taxon>
        <taxon>Euthyneura</taxon>
        <taxon>Panpulmonata</taxon>
        <taxon>Sacoglossa</taxon>
        <taxon>Placobranchoidea</taxon>
        <taxon>Plakobranchidae</taxon>
        <taxon>Elysia</taxon>
    </lineage>
</organism>